<keyword evidence="5" id="KW-0472">Membrane</keyword>
<gene>
    <name evidence="7" type="ORF">T9A_01414</name>
</gene>
<dbReference type="EMBL" id="ARXU01000004">
    <property type="protein sequence ID" value="KGD61465.1"/>
    <property type="molecule type" value="Genomic_DNA"/>
</dbReference>
<dbReference type="InterPro" id="IPR001173">
    <property type="entry name" value="Glyco_trans_2-like"/>
</dbReference>
<dbReference type="Gene3D" id="3.90.550.10">
    <property type="entry name" value="Spore Coat Polysaccharide Biosynthesis Protein SpsA, Chain A"/>
    <property type="match status" value="1"/>
</dbReference>
<keyword evidence="2" id="KW-1003">Cell membrane</keyword>
<dbReference type="InterPro" id="IPR026461">
    <property type="entry name" value="Trfase_2_rSAM/seldom_assoc"/>
</dbReference>
<sequence length="229" mass="26261">MSETTVSVIVPVYNEAGNLDATLTMLRHALQAGDELVVVDGGSTDNSVEIARELADRVVLSAPGRARQMNAGARQARGDWLWFVHADSQLDGTHRQQLMRLPADARWGRFDVRLSGRRFLFRVIGAMINVRSRFSGIATGDQGIFVRRDIFTALEGYPDQPLMEDIALSRRLKQEQGRPHCLRPVLTTSSRRWESRGAWPTIWLMWSLRYRYWRGAQPEQLYRDYYGEH</sequence>
<reference evidence="7 8" key="1">
    <citation type="submission" date="2012-09" db="EMBL/GenBank/DDBJ databases">
        <title>Genome Sequence of alkane-degrading Bacterium Alcanivorax jadensis T9.</title>
        <authorList>
            <person name="Lai Q."/>
            <person name="Shao Z."/>
        </authorList>
    </citation>
    <scope>NUCLEOTIDE SEQUENCE [LARGE SCALE GENOMIC DNA]</scope>
    <source>
        <strain evidence="7 8">T9</strain>
    </source>
</reference>
<evidence type="ECO:0000313" key="8">
    <source>
        <dbReference type="Proteomes" id="UP000029443"/>
    </source>
</evidence>
<dbReference type="Proteomes" id="UP000029443">
    <property type="component" value="Unassembled WGS sequence"/>
</dbReference>
<dbReference type="NCBIfam" id="TIGR04283">
    <property type="entry name" value="glyco_like_mftF"/>
    <property type="match status" value="1"/>
</dbReference>
<dbReference type="Pfam" id="PF00535">
    <property type="entry name" value="Glycos_transf_2"/>
    <property type="match status" value="1"/>
</dbReference>
<dbReference type="PANTHER" id="PTHR43646">
    <property type="entry name" value="GLYCOSYLTRANSFERASE"/>
    <property type="match status" value="1"/>
</dbReference>
<evidence type="ECO:0000256" key="2">
    <source>
        <dbReference type="ARBA" id="ARBA00022475"/>
    </source>
</evidence>
<evidence type="ECO:0000256" key="1">
    <source>
        <dbReference type="ARBA" id="ARBA00004236"/>
    </source>
</evidence>
<dbReference type="PANTHER" id="PTHR43646:SF2">
    <property type="entry name" value="GLYCOSYLTRANSFERASE 2-LIKE DOMAIN-CONTAINING PROTEIN"/>
    <property type="match status" value="1"/>
</dbReference>
<dbReference type="SUPFAM" id="SSF53448">
    <property type="entry name" value="Nucleotide-diphospho-sugar transferases"/>
    <property type="match status" value="1"/>
</dbReference>
<evidence type="ECO:0000256" key="3">
    <source>
        <dbReference type="ARBA" id="ARBA00022676"/>
    </source>
</evidence>
<keyword evidence="8" id="KW-1185">Reference proteome</keyword>
<comment type="subcellular location">
    <subcellularLocation>
        <location evidence="1">Cell membrane</location>
    </subcellularLocation>
</comment>
<dbReference type="CDD" id="cd02522">
    <property type="entry name" value="GT_2_like_a"/>
    <property type="match status" value="1"/>
</dbReference>
<dbReference type="RefSeq" id="WP_035246426.1">
    <property type="nucleotide sequence ID" value="NZ_ARXU01000004.1"/>
</dbReference>
<organism evidence="7 8">
    <name type="scientific">Alcanivorax jadensis T9</name>
    <dbReference type="NCBI Taxonomy" id="1177181"/>
    <lineage>
        <taxon>Bacteria</taxon>
        <taxon>Pseudomonadati</taxon>
        <taxon>Pseudomonadota</taxon>
        <taxon>Gammaproteobacteria</taxon>
        <taxon>Oceanospirillales</taxon>
        <taxon>Alcanivoracaceae</taxon>
        <taxon>Alcanivorax</taxon>
    </lineage>
</organism>
<name>A0ABR4WDI8_9GAMM</name>
<protein>
    <recommendedName>
        <fullName evidence="6">Glycosyltransferase 2-like domain-containing protein</fullName>
    </recommendedName>
</protein>
<keyword evidence="3" id="KW-0328">Glycosyltransferase</keyword>
<comment type="caution">
    <text evidence="7">The sequence shown here is derived from an EMBL/GenBank/DDBJ whole genome shotgun (WGS) entry which is preliminary data.</text>
</comment>
<keyword evidence="4" id="KW-0808">Transferase</keyword>
<evidence type="ECO:0000313" key="7">
    <source>
        <dbReference type="EMBL" id="KGD61465.1"/>
    </source>
</evidence>
<dbReference type="InterPro" id="IPR029044">
    <property type="entry name" value="Nucleotide-diphossugar_trans"/>
</dbReference>
<evidence type="ECO:0000256" key="4">
    <source>
        <dbReference type="ARBA" id="ARBA00022679"/>
    </source>
</evidence>
<accession>A0ABR4WDI8</accession>
<evidence type="ECO:0000259" key="6">
    <source>
        <dbReference type="Pfam" id="PF00535"/>
    </source>
</evidence>
<feature type="domain" description="Glycosyltransferase 2-like" evidence="6">
    <location>
        <begin position="7"/>
        <end position="98"/>
    </location>
</feature>
<proteinExistence type="predicted"/>
<evidence type="ECO:0000256" key="5">
    <source>
        <dbReference type="ARBA" id="ARBA00023136"/>
    </source>
</evidence>